<comment type="similarity">
    <text evidence="17">Belongs to the glycogen debranching enzyme family.</text>
</comment>
<dbReference type="Pfam" id="PF14702">
    <property type="entry name" value="hGDE_central"/>
    <property type="match status" value="1"/>
</dbReference>
<dbReference type="InParanoid" id="T1EEV2"/>
<evidence type="ECO:0000256" key="7">
    <source>
        <dbReference type="ARBA" id="ARBA00020723"/>
    </source>
</evidence>
<protein>
    <recommendedName>
        <fullName evidence="7">Glycogen debranching enzyme</fullName>
        <ecNumber evidence="5">2.4.1.25</ecNumber>
        <ecNumber evidence="6">3.2.1.33</ecNumber>
    </recommendedName>
    <alternativeName>
        <fullName evidence="18">Glycogen debrancher</fullName>
    </alternativeName>
</protein>
<dbReference type="SUPFAM" id="SSF51445">
    <property type="entry name" value="(Trans)glycosidases"/>
    <property type="match status" value="1"/>
</dbReference>
<dbReference type="EMBL" id="AMQM01002938">
    <property type="status" value="NOT_ANNOTATED_CDS"/>
    <property type="molecule type" value="Genomic_DNA"/>
</dbReference>
<dbReference type="FunFam" id="3.20.20.80:FF:000051">
    <property type="entry name" value="glycogen debranching enzyme isoform X2"/>
    <property type="match status" value="1"/>
</dbReference>
<comment type="subunit">
    <text evidence="19">Monomer. Interacts with NHLRC1/malin.</text>
</comment>
<evidence type="ECO:0000256" key="17">
    <source>
        <dbReference type="ARBA" id="ARBA00025780"/>
    </source>
</evidence>
<evidence type="ECO:0000256" key="14">
    <source>
        <dbReference type="ARBA" id="ARBA00023056"/>
    </source>
</evidence>
<evidence type="ECO:0000259" key="23">
    <source>
        <dbReference type="Pfam" id="PF14702"/>
    </source>
</evidence>
<name>T1EEV2_HELRO</name>
<reference evidence="25" key="3">
    <citation type="submission" date="2015-06" db="UniProtKB">
        <authorList>
            <consortium name="EnsemblMetazoa"/>
        </authorList>
    </citation>
    <scope>IDENTIFICATION</scope>
</reference>
<dbReference type="NCBIfam" id="TIGR01531">
    <property type="entry name" value="glyc_debranch"/>
    <property type="match status" value="1"/>
</dbReference>
<comment type="catalytic activity">
    <reaction evidence="2">
        <text>Hydrolysis of (1-&gt;6)-alpha-D-glucosidic branch linkages in glycogen phosphorylase limit dextrin.</text>
        <dbReference type="EC" id="3.2.1.33"/>
    </reaction>
</comment>
<sequence>MASQSQLRLLVLRHGDMHEATLYRLERGWKLHFVLDASLTGLPVRLFVNHPLDAKSGPNRYIYRELSWMNESVQKSDNYNSYAEVNMVIAGSYNYYFTINGTLKANGGGYFLVDPILRTGSMDDRLPLDSICCQTVMPKLLGPFLEWASRLMVSKESGYNMIHFTPIQELGKSDSCYCLKDQRKLDPRYSSKDKTFTMDDVKLLVNTMNEEWGVLSLTDLVFNHTANESPWILEHPECAYNLINSPHLKPAYLMDRILWHFSMDVGKGLYESLGVPAKFDSEHYLYNIRRILEDDILPRYKFWEFHQCNIEETIAQFKVAILRDDKPVTDLVLIPNVEYRRLECTVDIPQAIKNYYSNHNISRDIRINVACDNLRHKLQELNSASGYSMMEHVHTAVNNFIANAKYRFIDPAGLRLSLVGPDTPLMWNYFTLPTEEMSVEEEEREMNTERGGAYCMAHNGWVMSDDPLRNFAEPGSNVYLRRELLPWGDSVKLRYGNRMEDCPFLWQYMKNYATETASIFHGVRLDNCHSTPIHVAEYMLDEARKVRPDLYVIAELFTNSEYADNTFINRLGINSLIREGLNGLTARELSRLVHRYGGSPVGSFIQLPARLIMPSVAHALFMDQTHDNESVIQKHTAEDLLSYTAIISMTCSATGSNRGYDEMVPHYIHVVEESRPYKKWLVEGKLNPKTHCNMNSGIVRAKKFFNELHINLDRSGFKEVYVDMITDEVMSITRHNPVSHQSVILYAHTCFRANDRGGSLHNITIPGVVDEIIIEGFLQKDREEEFVKQDDHINGLNNYKLSLSENIQATHSKILKIIDPENTNSNTIHFHNLVPGAIAVLKVLPPEEVRPAFMKTRQILSGFGYQMKTLSSRKVSLTASPLEVILQEMSLNDLNRVLFRSDAEERDDGKGFGAYDIPRFGRLTYCGLQGLSFLLDKIRPSNDLGHPLCDNLRQGDWLMDYIANRLLAHQGTAQLGKWFENTFAALKKVPRYLIPSYFDAVVNGVCTMAVDACWDKMSTFTSDGSKFVRDLSLGSVQMCSYVRSAKLPKLSSSLSKPHPPKHVDFDGSTVEACTTLCAGLPHFSTGLFRNWGRDTFISLRGNLIITGRYVEARFIILGYAGCLRHGLIPNLLGEGISARYNCRDAVWFWLQCIKDFCSLAPNGSSILKDRVMRLYPSDDAPVTVHVDQTLEEVMQEALQRHATGIRFRERHAGNQIDSEMKHEGFNVDAGIDWRTGFVYGGNDFNCGTWMDKMGSSWKAGNKGVPATPRDGSAVELIGLSASVVHWLSSMHANHLYPYPHVVGCSQTHTWSQWYDLIRSYFEKYFWIDPMKTLDPTIHDIQLVNRKSIYKDSLGSSRKYTDYQLRCNFPIAIVVCPDLFEVHHAWQALNMLEKYLVGPLGVKTLDPSDYNYVGDYYNGDDSDDYKRSRGFNYHQGPEWIWPMGYFLRAKLIIAQRLSASKENANILNETMTYVEKVMTSHNVHLQQSPWKSLPELTNSDGKHCADSCEAQAWSVGCLLEVLHEMALIRNQ</sequence>
<dbReference type="InterPro" id="IPR029436">
    <property type="entry name" value="AGL_euk_N"/>
</dbReference>
<reference evidence="26" key="1">
    <citation type="submission" date="2012-12" db="EMBL/GenBank/DDBJ databases">
        <authorList>
            <person name="Hellsten U."/>
            <person name="Grimwood J."/>
            <person name="Chapman J.A."/>
            <person name="Shapiro H."/>
            <person name="Aerts A."/>
            <person name="Otillar R.P."/>
            <person name="Terry A.Y."/>
            <person name="Boore J.L."/>
            <person name="Simakov O."/>
            <person name="Marletaz F."/>
            <person name="Cho S.-J."/>
            <person name="Edsinger-Gonzales E."/>
            <person name="Havlak P."/>
            <person name="Kuo D.-H."/>
            <person name="Larsson T."/>
            <person name="Lv J."/>
            <person name="Arendt D."/>
            <person name="Savage R."/>
            <person name="Osoegawa K."/>
            <person name="de Jong P."/>
            <person name="Lindberg D.R."/>
            <person name="Seaver E.C."/>
            <person name="Weisblat D.A."/>
            <person name="Putnam N.H."/>
            <person name="Grigoriev I.V."/>
            <person name="Rokhsar D.S."/>
        </authorList>
    </citation>
    <scope>NUCLEOTIDE SEQUENCE</scope>
</reference>
<dbReference type="GO" id="GO:0004134">
    <property type="term" value="F:4-alpha-glucanotransferase activity"/>
    <property type="evidence" value="ECO:0000318"/>
    <property type="project" value="GO_Central"/>
</dbReference>
<evidence type="ECO:0000256" key="9">
    <source>
        <dbReference type="ARBA" id="ARBA00022553"/>
    </source>
</evidence>
<dbReference type="HOGENOM" id="CLU_001517_2_0_1"/>
<dbReference type="PANTHER" id="PTHR10569:SF2">
    <property type="entry name" value="GLYCOGEN DEBRANCHING ENZYME"/>
    <property type="match status" value="1"/>
</dbReference>
<dbReference type="EC" id="3.2.1.33" evidence="6"/>
<evidence type="ECO:0000256" key="11">
    <source>
        <dbReference type="ARBA" id="ARBA00022679"/>
    </source>
</evidence>
<dbReference type="FunCoup" id="T1EEV2">
    <property type="interactions" value="1038"/>
</dbReference>
<evidence type="ECO:0000256" key="2">
    <source>
        <dbReference type="ARBA" id="ARBA00000927"/>
    </source>
</evidence>
<keyword evidence="9" id="KW-0597">Phosphoprotein</keyword>
<evidence type="ECO:0000256" key="10">
    <source>
        <dbReference type="ARBA" id="ARBA00022676"/>
    </source>
</evidence>
<dbReference type="InterPro" id="IPR032788">
    <property type="entry name" value="AGL_central"/>
</dbReference>
<feature type="domain" description="Glycogen debranching enzyme C-terminal" evidence="20">
    <location>
        <begin position="1070"/>
        <end position="1519"/>
    </location>
</feature>
<evidence type="ECO:0000256" key="5">
    <source>
        <dbReference type="ARBA" id="ARBA00012560"/>
    </source>
</evidence>
<proteinExistence type="inferred from homology"/>
<keyword evidence="14" id="KW-0320">Glycogen biosynthesis</keyword>
<accession>T1EEV2</accession>
<evidence type="ECO:0000256" key="8">
    <source>
        <dbReference type="ARBA" id="ARBA00022490"/>
    </source>
</evidence>
<evidence type="ECO:0000259" key="20">
    <source>
        <dbReference type="Pfam" id="PF06202"/>
    </source>
</evidence>
<dbReference type="InterPro" id="IPR017853">
    <property type="entry name" value="GH"/>
</dbReference>
<comment type="catalytic activity">
    <reaction evidence="1">
        <text>Transfers a segment of a (1-&gt;4)-alpha-D-glucan to a new position in an acceptor, which may be glucose or a (1-&gt;4)-alpha-D-glucan.</text>
        <dbReference type="EC" id="2.4.1.25"/>
    </reaction>
</comment>
<dbReference type="Gene3D" id="3.20.20.80">
    <property type="entry name" value="Glycosidases"/>
    <property type="match status" value="2"/>
</dbReference>
<dbReference type="Pfam" id="PF14701">
    <property type="entry name" value="hDGE_amylase"/>
    <property type="match status" value="1"/>
</dbReference>
<feature type="domain" description="Glycogen debranching enzyme central" evidence="23">
    <location>
        <begin position="697"/>
        <end position="966"/>
    </location>
</feature>
<keyword evidence="12" id="KW-0378">Hydrolase</keyword>
<keyword evidence="8" id="KW-0963">Cytoplasm</keyword>
<dbReference type="Pfam" id="PF14699">
    <property type="entry name" value="hGDE_N"/>
    <property type="match status" value="1"/>
</dbReference>
<dbReference type="GO" id="GO:0005737">
    <property type="term" value="C:cytoplasm"/>
    <property type="evidence" value="ECO:0007669"/>
    <property type="project" value="UniProtKB-SubCell"/>
</dbReference>
<evidence type="ECO:0000256" key="19">
    <source>
        <dbReference type="ARBA" id="ARBA00063438"/>
    </source>
</evidence>
<comment type="function">
    <text evidence="3">Multifunctional enzyme acting as 1,4-alpha-D-glucan:1,4-alpha-D-glucan 4-alpha-D-glycosyltransferase and amylo-1,6-glucosidase in glycogen degradation.</text>
</comment>
<dbReference type="OMA" id="YEEGHVH"/>
<keyword evidence="11" id="KW-0808">Transferase</keyword>
<evidence type="ECO:0000259" key="22">
    <source>
        <dbReference type="Pfam" id="PF14701"/>
    </source>
</evidence>
<evidence type="ECO:0000256" key="1">
    <source>
        <dbReference type="ARBA" id="ARBA00000439"/>
    </source>
</evidence>
<keyword evidence="16" id="KW-0326">Glycosidase</keyword>
<feature type="domain" description="Glycogen debranching enzyme glucanotransferase" evidence="22">
    <location>
        <begin position="125"/>
        <end position="551"/>
    </location>
</feature>
<dbReference type="GO" id="GO:0004135">
    <property type="term" value="F:amylo-alpha-1,6-glucosidase activity"/>
    <property type="evidence" value="ECO:0000318"/>
    <property type="project" value="GO_Central"/>
</dbReference>
<evidence type="ECO:0000256" key="3">
    <source>
        <dbReference type="ARBA" id="ARBA00003530"/>
    </source>
</evidence>
<dbReference type="FunFam" id="1.50.10.10:FF:000039">
    <property type="entry name" value="Glycogen debranching enzyme Gdb1, putative"/>
    <property type="match status" value="1"/>
</dbReference>
<dbReference type="GeneID" id="20195104"/>
<evidence type="ECO:0000256" key="4">
    <source>
        <dbReference type="ARBA" id="ARBA00004496"/>
    </source>
</evidence>
<dbReference type="EnsemblMetazoa" id="HelroT109597">
    <property type="protein sequence ID" value="HelroP109597"/>
    <property type="gene ID" value="HelroG109597"/>
</dbReference>
<dbReference type="InterPro" id="IPR008928">
    <property type="entry name" value="6-hairpin_glycosidase_sf"/>
</dbReference>
<evidence type="ECO:0000256" key="12">
    <source>
        <dbReference type="ARBA" id="ARBA00022801"/>
    </source>
</evidence>
<evidence type="ECO:0000313" key="25">
    <source>
        <dbReference type="EnsemblMetazoa" id="HelroP109597"/>
    </source>
</evidence>
<evidence type="ECO:0000313" key="24">
    <source>
        <dbReference type="EMBL" id="ESO09331.1"/>
    </source>
</evidence>
<feature type="domain" description="Eukaryotic glycogen debranching enzyme N-terminal" evidence="21">
    <location>
        <begin position="31"/>
        <end position="119"/>
    </location>
</feature>
<dbReference type="EC" id="2.4.1.25" evidence="5"/>
<dbReference type="FunFam" id="3.20.20.80:FF:000070">
    <property type="entry name" value="GDB1p Glycogen debranching enzyme"/>
    <property type="match status" value="1"/>
</dbReference>
<dbReference type="CTD" id="20195104"/>
<dbReference type="PANTHER" id="PTHR10569">
    <property type="entry name" value="GLYCOGEN DEBRANCHING ENZYME"/>
    <property type="match status" value="1"/>
</dbReference>
<keyword evidence="15" id="KW-0511">Multifunctional enzyme</keyword>
<comment type="subcellular location">
    <subcellularLocation>
        <location evidence="4">Cytoplasm</location>
    </subcellularLocation>
</comment>
<dbReference type="CDD" id="cd11327">
    <property type="entry name" value="AmyAc_Glg_debranch_2"/>
    <property type="match status" value="1"/>
</dbReference>
<dbReference type="KEGG" id="hro:HELRODRAFT_109597"/>
<dbReference type="Proteomes" id="UP000015101">
    <property type="component" value="Unassembled WGS sequence"/>
</dbReference>
<evidence type="ECO:0000256" key="16">
    <source>
        <dbReference type="ARBA" id="ARBA00023295"/>
    </source>
</evidence>
<dbReference type="GO" id="GO:0005978">
    <property type="term" value="P:glycogen biosynthetic process"/>
    <property type="evidence" value="ECO:0007669"/>
    <property type="project" value="UniProtKB-KW"/>
</dbReference>
<evidence type="ECO:0000256" key="13">
    <source>
        <dbReference type="ARBA" id="ARBA00022843"/>
    </source>
</evidence>
<dbReference type="InterPro" id="IPR010401">
    <property type="entry name" value="AGL/Gdb1"/>
</dbReference>
<dbReference type="eggNOG" id="KOG3625">
    <property type="taxonomic scope" value="Eukaryota"/>
</dbReference>
<dbReference type="STRING" id="6412.T1EEV2"/>
<gene>
    <name evidence="25" type="primary">20195104</name>
    <name evidence="24" type="ORF">HELRODRAFT_109597</name>
</gene>
<dbReference type="OrthoDB" id="10248904at2759"/>
<evidence type="ECO:0000313" key="26">
    <source>
        <dbReference type="Proteomes" id="UP000015101"/>
    </source>
</evidence>
<dbReference type="EMBL" id="KB095959">
    <property type="protein sequence ID" value="ESO09331.1"/>
    <property type="molecule type" value="Genomic_DNA"/>
</dbReference>
<keyword evidence="10" id="KW-0328">Glycosyltransferase</keyword>
<keyword evidence="13" id="KW-0832">Ubl conjugation</keyword>
<organism evidence="25 26">
    <name type="scientific">Helobdella robusta</name>
    <name type="common">Californian leech</name>
    <dbReference type="NCBI Taxonomy" id="6412"/>
    <lineage>
        <taxon>Eukaryota</taxon>
        <taxon>Metazoa</taxon>
        <taxon>Spiralia</taxon>
        <taxon>Lophotrochozoa</taxon>
        <taxon>Annelida</taxon>
        <taxon>Clitellata</taxon>
        <taxon>Hirudinea</taxon>
        <taxon>Rhynchobdellida</taxon>
        <taxon>Glossiphoniidae</taxon>
        <taxon>Helobdella</taxon>
    </lineage>
</organism>
<dbReference type="InterPro" id="IPR032792">
    <property type="entry name" value="AGL_glucanoTrfase"/>
</dbReference>
<evidence type="ECO:0000256" key="6">
    <source>
        <dbReference type="ARBA" id="ARBA00012778"/>
    </source>
</evidence>
<dbReference type="Pfam" id="PF06202">
    <property type="entry name" value="GDE_C"/>
    <property type="match status" value="1"/>
</dbReference>
<evidence type="ECO:0000259" key="21">
    <source>
        <dbReference type="Pfam" id="PF14699"/>
    </source>
</evidence>
<dbReference type="InterPro" id="IPR032790">
    <property type="entry name" value="GDE_C"/>
</dbReference>
<dbReference type="InterPro" id="IPR006421">
    <property type="entry name" value="Glycogen_debranch_met"/>
</dbReference>
<keyword evidence="26" id="KW-1185">Reference proteome</keyword>
<dbReference type="RefSeq" id="XP_009012424.1">
    <property type="nucleotide sequence ID" value="XM_009014176.1"/>
</dbReference>
<evidence type="ECO:0000256" key="18">
    <source>
        <dbReference type="ARBA" id="ARBA00031477"/>
    </source>
</evidence>
<evidence type="ECO:0000256" key="15">
    <source>
        <dbReference type="ARBA" id="ARBA00023268"/>
    </source>
</evidence>
<reference evidence="24 26" key="2">
    <citation type="journal article" date="2013" name="Nature">
        <title>Insights into bilaterian evolution from three spiralian genomes.</title>
        <authorList>
            <person name="Simakov O."/>
            <person name="Marletaz F."/>
            <person name="Cho S.J."/>
            <person name="Edsinger-Gonzales E."/>
            <person name="Havlak P."/>
            <person name="Hellsten U."/>
            <person name="Kuo D.H."/>
            <person name="Larsson T."/>
            <person name="Lv J."/>
            <person name="Arendt D."/>
            <person name="Savage R."/>
            <person name="Osoegawa K."/>
            <person name="de Jong P."/>
            <person name="Grimwood J."/>
            <person name="Chapman J.A."/>
            <person name="Shapiro H."/>
            <person name="Aerts A."/>
            <person name="Otillar R.P."/>
            <person name="Terry A.Y."/>
            <person name="Boore J.L."/>
            <person name="Grigoriev I.V."/>
            <person name="Lindberg D.R."/>
            <person name="Seaver E.C."/>
            <person name="Weisblat D.A."/>
            <person name="Putnam N.H."/>
            <person name="Rokhsar D.S."/>
        </authorList>
    </citation>
    <scope>NUCLEOTIDE SEQUENCE</scope>
</reference>
<dbReference type="SUPFAM" id="SSF48208">
    <property type="entry name" value="Six-hairpin glycosidases"/>
    <property type="match status" value="1"/>
</dbReference>
<dbReference type="GO" id="GO:0005980">
    <property type="term" value="P:glycogen catabolic process"/>
    <property type="evidence" value="ECO:0000318"/>
    <property type="project" value="GO_Central"/>
</dbReference>